<comment type="caution">
    <text evidence="2">The sequence shown here is derived from an EMBL/GenBank/DDBJ whole genome shotgun (WGS) entry which is preliminary data.</text>
</comment>
<proteinExistence type="predicted"/>
<keyword evidence="3" id="KW-1185">Reference proteome</keyword>
<dbReference type="PANTHER" id="PTHR43685">
    <property type="entry name" value="GLYCOSYLTRANSFERASE"/>
    <property type="match status" value="1"/>
</dbReference>
<dbReference type="InterPro" id="IPR050834">
    <property type="entry name" value="Glycosyltransf_2"/>
</dbReference>
<evidence type="ECO:0000259" key="1">
    <source>
        <dbReference type="Pfam" id="PF00535"/>
    </source>
</evidence>
<dbReference type="InterPro" id="IPR029044">
    <property type="entry name" value="Nucleotide-diphossugar_trans"/>
</dbReference>
<dbReference type="Pfam" id="PF00535">
    <property type="entry name" value="Glycos_transf_2"/>
    <property type="match status" value="1"/>
</dbReference>
<dbReference type="Proteomes" id="UP001307705">
    <property type="component" value="Unassembled WGS sequence"/>
</dbReference>
<accession>A0ABQ6Q357</accession>
<reference evidence="2 3" key="1">
    <citation type="submission" date="2023-08" db="EMBL/GenBank/DDBJ databases">
        <title>Draft genome sequence of Algoriphagus taiwanensis.</title>
        <authorList>
            <person name="Takatani N."/>
            <person name="Hosokawa M."/>
            <person name="Sawabe T."/>
        </authorList>
    </citation>
    <scope>NUCLEOTIDE SEQUENCE [LARGE SCALE GENOMIC DNA]</scope>
    <source>
        <strain evidence="2 3">JCM 19755</strain>
    </source>
</reference>
<dbReference type="RefSeq" id="WP_338229140.1">
    <property type="nucleotide sequence ID" value="NZ_BTPE01000008.1"/>
</dbReference>
<organism evidence="2 3">
    <name type="scientific">Algoriphagus taiwanensis</name>
    <dbReference type="NCBI Taxonomy" id="1445656"/>
    <lineage>
        <taxon>Bacteria</taxon>
        <taxon>Pseudomonadati</taxon>
        <taxon>Bacteroidota</taxon>
        <taxon>Cytophagia</taxon>
        <taxon>Cytophagales</taxon>
        <taxon>Cyclobacteriaceae</taxon>
        <taxon>Algoriphagus</taxon>
    </lineage>
</organism>
<protein>
    <recommendedName>
        <fullName evidence="1">Glycosyltransferase 2-like domain-containing protein</fullName>
    </recommendedName>
</protein>
<gene>
    <name evidence="2" type="ORF">Ataiwa_25890</name>
</gene>
<dbReference type="PANTHER" id="PTHR43685:SF2">
    <property type="entry name" value="GLYCOSYLTRANSFERASE 2-LIKE DOMAIN-CONTAINING PROTEIN"/>
    <property type="match status" value="1"/>
</dbReference>
<feature type="domain" description="Glycosyltransferase 2-like" evidence="1">
    <location>
        <begin position="7"/>
        <end position="116"/>
    </location>
</feature>
<dbReference type="SUPFAM" id="SSF53448">
    <property type="entry name" value="Nucleotide-diphospho-sugar transferases"/>
    <property type="match status" value="1"/>
</dbReference>
<sequence>MNQKLISILIPNYNKVEYIEDTFQSIVNQTYTNWECIIVDDHSTDGSWELLQKFVKSDSRFRLFKRPDSLPKGGNTCRNFAFSKAKGEYIQWFDSDDLMLPNFLLDKAKVLDQNPEFPFVASKAEIKFADDFIGTKSFRQNIESDDVISDYLRFRILFLPGGPLFRRFVFEEVGLFHPELKKHQEWELFFRVILRFPIWGVVKKKGFVYFINNNSITARMADTKKHVKAEIKAIQTALDAASNPLIALAPSKTRQYFLLRYLRFSLVHQMVGPAIWFTKRLIQEVIQPQSVEMIPENN</sequence>
<evidence type="ECO:0000313" key="3">
    <source>
        <dbReference type="Proteomes" id="UP001307705"/>
    </source>
</evidence>
<dbReference type="InterPro" id="IPR001173">
    <property type="entry name" value="Glyco_trans_2-like"/>
</dbReference>
<name>A0ABQ6Q357_9BACT</name>
<dbReference type="Gene3D" id="3.90.550.10">
    <property type="entry name" value="Spore Coat Polysaccharide Biosynthesis Protein SpsA, Chain A"/>
    <property type="match status" value="1"/>
</dbReference>
<dbReference type="CDD" id="cd00761">
    <property type="entry name" value="Glyco_tranf_GTA_type"/>
    <property type="match status" value="1"/>
</dbReference>
<dbReference type="EMBL" id="BTPE01000008">
    <property type="protein sequence ID" value="GMQ34317.1"/>
    <property type="molecule type" value="Genomic_DNA"/>
</dbReference>
<evidence type="ECO:0000313" key="2">
    <source>
        <dbReference type="EMBL" id="GMQ34317.1"/>
    </source>
</evidence>